<proteinExistence type="predicted"/>
<dbReference type="AlphaFoldDB" id="A0AAU8CT93"/>
<dbReference type="EMBL" id="CP159253">
    <property type="protein sequence ID" value="XCG49536.1"/>
    <property type="molecule type" value="Genomic_DNA"/>
</dbReference>
<evidence type="ECO:0000313" key="2">
    <source>
        <dbReference type="EMBL" id="XCG49536.1"/>
    </source>
</evidence>
<gene>
    <name evidence="2" type="ORF">ABVK50_02575</name>
</gene>
<organism evidence="2">
    <name type="scientific">Mesorhizobium sp. WSM2240</name>
    <dbReference type="NCBI Taxonomy" id="3228851"/>
    <lineage>
        <taxon>Bacteria</taxon>
        <taxon>Pseudomonadati</taxon>
        <taxon>Pseudomonadota</taxon>
        <taxon>Alphaproteobacteria</taxon>
        <taxon>Hyphomicrobiales</taxon>
        <taxon>Phyllobacteriaceae</taxon>
        <taxon>Mesorhizobium</taxon>
    </lineage>
</organism>
<dbReference type="RefSeq" id="WP_353642931.1">
    <property type="nucleotide sequence ID" value="NZ_CP159253.1"/>
</dbReference>
<sequence>MQSDFAGARLCLEKAFHLLGGSNVVSVQAREAIGLLIAAMMSEEEGQAGKPETSLRPASDHSITFGA</sequence>
<name>A0AAU8CT93_9HYPH</name>
<protein>
    <submittedName>
        <fullName evidence="2">Uncharacterized protein</fullName>
    </submittedName>
</protein>
<accession>A0AAU8CT93</accession>
<feature type="region of interest" description="Disordered" evidence="1">
    <location>
        <begin position="46"/>
        <end position="67"/>
    </location>
</feature>
<evidence type="ECO:0000256" key="1">
    <source>
        <dbReference type="SAM" id="MobiDB-lite"/>
    </source>
</evidence>
<reference evidence="2" key="1">
    <citation type="submission" date="2024-06" db="EMBL/GenBank/DDBJ databases">
        <title>Mesorhizobium karijinii sp. nov., a symbiont of the iconic Swainsona formosa from arid Australia.</title>
        <authorList>
            <person name="Hill Y.J."/>
            <person name="Watkin E.L.J."/>
            <person name="O'Hara G.W."/>
            <person name="Terpolilli J."/>
            <person name="Tye M.L."/>
            <person name="Kohlmeier M.G."/>
        </authorList>
    </citation>
    <scope>NUCLEOTIDE SEQUENCE</scope>
    <source>
        <strain evidence="2">WSM2240</strain>
    </source>
</reference>